<evidence type="ECO:0000313" key="2">
    <source>
        <dbReference type="Proteomes" id="UP000242351"/>
    </source>
</evidence>
<evidence type="ECO:0000313" key="1">
    <source>
        <dbReference type="EMBL" id="PJI33108.1"/>
    </source>
</evidence>
<dbReference type="AlphaFoldDB" id="A0A2H9UN18"/>
<reference evidence="1 2" key="1">
    <citation type="submission" date="2017-11" db="EMBL/GenBank/DDBJ databases">
        <authorList>
            <person name="Han C.G."/>
        </authorList>
    </citation>
    <scope>NUCLEOTIDE SEQUENCE [LARGE SCALE GENOMIC DNA]</scope>
    <source>
        <strain evidence="1 2">ANC 5347</strain>
    </source>
</reference>
<reference evidence="1 2" key="2">
    <citation type="submission" date="2017-12" db="EMBL/GenBank/DDBJ databases">
        <title>Revising the taxonomy of the Acinetobacter lwoffii group: the description of Acinetobacter pseudolwoffii sp. nov. and emended description of Acinetobacter lwoffii.</title>
        <authorList>
            <person name="Nemec A."/>
        </authorList>
    </citation>
    <scope>NUCLEOTIDE SEQUENCE [LARGE SCALE GENOMIC DNA]</scope>
    <source>
        <strain evidence="1 2">ANC 5347</strain>
    </source>
</reference>
<proteinExistence type="predicted"/>
<comment type="caution">
    <text evidence="1">The sequence shown here is derived from an EMBL/GenBank/DDBJ whole genome shotgun (WGS) entry which is preliminary data.</text>
</comment>
<dbReference type="EMBL" id="PGOZ01000004">
    <property type="protein sequence ID" value="PJI33108.1"/>
    <property type="molecule type" value="Genomic_DNA"/>
</dbReference>
<organism evidence="1 2">
    <name type="scientific">Acinetobacter pseudolwoffii</name>
    <dbReference type="NCBI Taxonomy" id="2053287"/>
    <lineage>
        <taxon>Bacteria</taxon>
        <taxon>Pseudomonadati</taxon>
        <taxon>Pseudomonadota</taxon>
        <taxon>Gammaproteobacteria</taxon>
        <taxon>Moraxellales</taxon>
        <taxon>Moraxellaceae</taxon>
        <taxon>Acinetobacter</taxon>
    </lineage>
</organism>
<sequence length="81" mass="9446">MQMFENFADYIGDRKIRGFTGFLSKVKQFSGTKFSILSFETNGTRCQIWTEVVSRKYRTANSSFIKQQQILKCASPWSRAF</sequence>
<protein>
    <submittedName>
        <fullName evidence="1">Uncharacterized protein</fullName>
    </submittedName>
</protein>
<gene>
    <name evidence="1" type="ORF">CU320_05560</name>
</gene>
<name>A0A2H9UN18_9GAMM</name>
<accession>A0A2H9UN18</accession>
<dbReference type="Proteomes" id="UP000242351">
    <property type="component" value="Unassembled WGS sequence"/>
</dbReference>